<evidence type="ECO:0000256" key="3">
    <source>
        <dbReference type="SAM" id="Phobius"/>
    </source>
</evidence>
<evidence type="ECO:0000256" key="1">
    <source>
        <dbReference type="SAM" id="Coils"/>
    </source>
</evidence>
<feature type="compositionally biased region" description="Polar residues" evidence="2">
    <location>
        <begin position="580"/>
        <end position="590"/>
    </location>
</feature>
<keyword evidence="3" id="KW-0812">Transmembrane</keyword>
<protein>
    <submittedName>
        <fullName evidence="4">Uncharacterized protein</fullName>
    </submittedName>
</protein>
<feature type="compositionally biased region" description="Polar residues" evidence="2">
    <location>
        <begin position="541"/>
        <end position="564"/>
    </location>
</feature>
<dbReference type="EMBL" id="JAVHJS010000005">
    <property type="protein sequence ID" value="KAK2857884.1"/>
    <property type="molecule type" value="Genomic_DNA"/>
</dbReference>
<evidence type="ECO:0000313" key="4">
    <source>
        <dbReference type="EMBL" id="KAK2857884.1"/>
    </source>
</evidence>
<dbReference type="Proteomes" id="UP001187315">
    <property type="component" value="Unassembled WGS sequence"/>
</dbReference>
<evidence type="ECO:0000256" key="2">
    <source>
        <dbReference type="SAM" id="MobiDB-lite"/>
    </source>
</evidence>
<reference evidence="4" key="1">
    <citation type="submission" date="2023-08" db="EMBL/GenBank/DDBJ databases">
        <title>Pelteobagrus vachellii genome.</title>
        <authorList>
            <person name="Liu H."/>
        </authorList>
    </citation>
    <scope>NUCLEOTIDE SEQUENCE</scope>
    <source>
        <strain evidence="4">PRFRI_2022a</strain>
        <tissue evidence="4">Muscle</tissue>
    </source>
</reference>
<name>A0AA88NG70_TACVA</name>
<feature type="coiled-coil region" evidence="1">
    <location>
        <begin position="54"/>
        <end position="119"/>
    </location>
</feature>
<feature type="transmembrane region" description="Helical" evidence="3">
    <location>
        <begin position="33"/>
        <end position="53"/>
    </location>
</feature>
<evidence type="ECO:0000313" key="5">
    <source>
        <dbReference type="Proteomes" id="UP001187315"/>
    </source>
</evidence>
<feature type="compositionally biased region" description="Low complexity" evidence="2">
    <location>
        <begin position="478"/>
        <end position="490"/>
    </location>
</feature>
<feature type="compositionally biased region" description="Acidic residues" evidence="2">
    <location>
        <begin position="340"/>
        <end position="355"/>
    </location>
</feature>
<feature type="region of interest" description="Disordered" evidence="2">
    <location>
        <begin position="304"/>
        <end position="355"/>
    </location>
</feature>
<feature type="compositionally biased region" description="Basic and acidic residues" evidence="2">
    <location>
        <begin position="307"/>
        <end position="339"/>
    </location>
</feature>
<accession>A0AA88NG70</accession>
<gene>
    <name evidence="4" type="ORF">Q7C36_005803</name>
</gene>
<proteinExistence type="predicted"/>
<comment type="caution">
    <text evidence="4">The sequence shown here is derived from an EMBL/GenBank/DDBJ whole genome shotgun (WGS) entry which is preliminary data.</text>
</comment>
<sequence>MARRRGKSSSKQDDSWLTVEAPTGQLSRGFTEYVVPGVLLLIVAVGGSGLGWVCSDQQQMIESLSETLASMQARITKLQQQIGPDNPQLANFGGFEERLMALEDAYAKAQRQVELALTTSEQIKSKDLQNKVWSLQTEMNDKLAELQQNTISIAALNAIIKNKSIEFEVVKQSVNTMLSTNAELAIQIAGFSSTLSVNKLRLDEQISVVSGLMSQLEGQKREINEIKDLFANNKESLAVNSQELMDIKELLESEQIKRTQKLEKQMKSLYKRLEDHQSNTESLHFHLAAQLEALQIQFLPGVQQPGKAEEKDQVEEKLTISDNQERKSAEEKLDNAKEEEFTEEAEIREEDRENVEDEFITEQEAVEVVEASEWLAEEPMKEIQTPSEELGIEIEEDVVQEQLDVDNTENIENLKDAQIATNEIGESVVNEVQNVLEDSDDATETMNVGEEIKIHSEEANMVTSETKSQTEVPETEEVQTSLEDSSITTTETEEAAVEDQEVLSKAQEMQTGSKETEMLSEIIDEDFSEEYSEHAAGEIHSGSNEISKAEMNTQDNSNGEQESGSAAEEMQVLSDETDTAKNGNGDNQMTDDIPEEEFKKASVKESSSKKSVKV</sequence>
<keyword evidence="1" id="KW-0175">Coiled coil</keyword>
<keyword evidence="3" id="KW-1133">Transmembrane helix</keyword>
<feature type="compositionally biased region" description="Basic and acidic residues" evidence="2">
    <location>
        <begin position="596"/>
        <end position="608"/>
    </location>
</feature>
<keyword evidence="5" id="KW-1185">Reference proteome</keyword>
<feature type="compositionally biased region" description="Acidic residues" evidence="2">
    <location>
        <begin position="491"/>
        <end position="501"/>
    </location>
</feature>
<keyword evidence="3" id="KW-0472">Membrane</keyword>
<organism evidence="4 5">
    <name type="scientific">Tachysurus vachellii</name>
    <name type="common">Darkbarbel catfish</name>
    <name type="synonym">Pelteobagrus vachellii</name>
    <dbReference type="NCBI Taxonomy" id="175792"/>
    <lineage>
        <taxon>Eukaryota</taxon>
        <taxon>Metazoa</taxon>
        <taxon>Chordata</taxon>
        <taxon>Craniata</taxon>
        <taxon>Vertebrata</taxon>
        <taxon>Euteleostomi</taxon>
        <taxon>Actinopterygii</taxon>
        <taxon>Neopterygii</taxon>
        <taxon>Teleostei</taxon>
        <taxon>Ostariophysi</taxon>
        <taxon>Siluriformes</taxon>
        <taxon>Bagridae</taxon>
        <taxon>Tachysurus</taxon>
    </lineage>
</organism>
<feature type="region of interest" description="Disordered" evidence="2">
    <location>
        <begin position="454"/>
        <end position="614"/>
    </location>
</feature>
<dbReference type="AlphaFoldDB" id="A0AA88NG70"/>